<name>A0A2P6RHT4_ROSCH</name>
<feature type="transmembrane region" description="Helical" evidence="1">
    <location>
        <begin position="195"/>
        <end position="215"/>
    </location>
</feature>
<gene>
    <name evidence="2" type="ORF">RchiOBHm_Chr3g0497541</name>
</gene>
<keyword evidence="3" id="KW-1185">Reference proteome</keyword>
<sequence length="217" mass="23979">MSVIAVEAARSWVLPGATAMASGDKEGVDAGCLGYIPSVLQFTPRAAFRFVGVVTRVAEAWIWVTEVELGLCLIKTGLMGQNGSTRGMTRLAAANGGELERRRRFWTLNVDRRNQASGTVSVNGATISQPNLGWVSRSVLWPKSCFRPNSVWVSKQSWVPFLGSGSMWFRIWDPGGWSQLNLVVLAWIIRRNFNFLSNSAYLLCPSFVIIIGFAYNK</sequence>
<evidence type="ECO:0000313" key="3">
    <source>
        <dbReference type="Proteomes" id="UP000238479"/>
    </source>
</evidence>
<reference evidence="2 3" key="1">
    <citation type="journal article" date="2018" name="Nat. Genet.">
        <title>The Rosa genome provides new insights in the design of modern roses.</title>
        <authorList>
            <person name="Bendahmane M."/>
        </authorList>
    </citation>
    <scope>NUCLEOTIDE SEQUENCE [LARGE SCALE GENOMIC DNA]</scope>
    <source>
        <strain evidence="3">cv. Old Blush</strain>
    </source>
</reference>
<accession>A0A2P6RHT4</accession>
<evidence type="ECO:0000256" key="1">
    <source>
        <dbReference type="SAM" id="Phobius"/>
    </source>
</evidence>
<dbReference type="EMBL" id="PDCK01000041">
    <property type="protein sequence ID" value="PRQ45971.1"/>
    <property type="molecule type" value="Genomic_DNA"/>
</dbReference>
<protein>
    <submittedName>
        <fullName evidence="2">Uncharacterized protein</fullName>
    </submittedName>
</protein>
<keyword evidence="1" id="KW-0812">Transmembrane</keyword>
<keyword evidence="1" id="KW-0472">Membrane</keyword>
<keyword evidence="1" id="KW-1133">Transmembrane helix</keyword>
<dbReference type="Gramene" id="PRQ45971">
    <property type="protein sequence ID" value="PRQ45971"/>
    <property type="gene ID" value="RchiOBHm_Chr3g0497541"/>
</dbReference>
<dbReference type="Proteomes" id="UP000238479">
    <property type="component" value="Chromosome 3"/>
</dbReference>
<evidence type="ECO:0000313" key="2">
    <source>
        <dbReference type="EMBL" id="PRQ45971.1"/>
    </source>
</evidence>
<organism evidence="2 3">
    <name type="scientific">Rosa chinensis</name>
    <name type="common">China rose</name>
    <dbReference type="NCBI Taxonomy" id="74649"/>
    <lineage>
        <taxon>Eukaryota</taxon>
        <taxon>Viridiplantae</taxon>
        <taxon>Streptophyta</taxon>
        <taxon>Embryophyta</taxon>
        <taxon>Tracheophyta</taxon>
        <taxon>Spermatophyta</taxon>
        <taxon>Magnoliopsida</taxon>
        <taxon>eudicotyledons</taxon>
        <taxon>Gunneridae</taxon>
        <taxon>Pentapetalae</taxon>
        <taxon>rosids</taxon>
        <taxon>fabids</taxon>
        <taxon>Rosales</taxon>
        <taxon>Rosaceae</taxon>
        <taxon>Rosoideae</taxon>
        <taxon>Rosoideae incertae sedis</taxon>
        <taxon>Rosa</taxon>
    </lineage>
</organism>
<comment type="caution">
    <text evidence="2">The sequence shown here is derived from an EMBL/GenBank/DDBJ whole genome shotgun (WGS) entry which is preliminary data.</text>
</comment>
<dbReference type="AlphaFoldDB" id="A0A2P6RHT4"/>
<proteinExistence type="predicted"/>